<keyword evidence="4" id="KW-1185">Reference proteome</keyword>
<sequence>MAPRHNGNEGGYTSPSGCFGAFSDTSNRVSFACAVFFFLALLGISVASFLVRKKTRAGKQLLGGFYIVAVLFYLLGSASSIVVAVLLGCTATTDENYYGWVITASVLVGFARYLLLVVFLLTLNDMFRKHFGGKSHIFRLICAILFLMGVLTVSNIALQGQVLKLQATYSGNRSYSSVEVLGDRSKSLNVAYWSLYFFSVLVAGVLSVVSTFSMRSRRQPGGALLSWVVALTSSMFIWTLIALIRSIDYIRFMLTDWRGVVASDFILDLFVVLSFVILMMIAKHRAWNGKSTDTVELHDLASEQPVGIPQDHTHQGTATKQPPSY</sequence>
<dbReference type="RefSeq" id="XP_033528990.1">
    <property type="nucleotide sequence ID" value="XM_033667116.1"/>
</dbReference>
<feature type="transmembrane region" description="Helical" evidence="2">
    <location>
        <begin position="190"/>
        <end position="212"/>
    </location>
</feature>
<dbReference type="AlphaFoldDB" id="A0A6A6ATR9"/>
<dbReference type="EMBL" id="ML977497">
    <property type="protein sequence ID" value="KAF2134603.1"/>
    <property type="molecule type" value="Genomic_DNA"/>
</dbReference>
<name>A0A6A6ATR9_9PLEO</name>
<feature type="transmembrane region" description="Helical" evidence="2">
    <location>
        <begin position="29"/>
        <end position="51"/>
    </location>
</feature>
<feature type="transmembrane region" description="Helical" evidence="2">
    <location>
        <begin position="224"/>
        <end position="245"/>
    </location>
</feature>
<keyword evidence="2" id="KW-0472">Membrane</keyword>
<dbReference type="OrthoDB" id="3783050at2759"/>
<feature type="transmembrane region" description="Helical" evidence="2">
    <location>
        <begin position="63"/>
        <end position="86"/>
    </location>
</feature>
<dbReference type="GeneID" id="54407548"/>
<feature type="region of interest" description="Disordered" evidence="1">
    <location>
        <begin position="306"/>
        <end position="325"/>
    </location>
</feature>
<proteinExistence type="predicted"/>
<evidence type="ECO:0000256" key="1">
    <source>
        <dbReference type="SAM" id="MobiDB-lite"/>
    </source>
</evidence>
<keyword evidence="2" id="KW-1133">Transmembrane helix</keyword>
<dbReference type="Proteomes" id="UP000799771">
    <property type="component" value="Unassembled WGS sequence"/>
</dbReference>
<keyword evidence="2" id="KW-0812">Transmembrane</keyword>
<organism evidence="3 4">
    <name type="scientific">Dothidotthia symphoricarpi CBS 119687</name>
    <dbReference type="NCBI Taxonomy" id="1392245"/>
    <lineage>
        <taxon>Eukaryota</taxon>
        <taxon>Fungi</taxon>
        <taxon>Dikarya</taxon>
        <taxon>Ascomycota</taxon>
        <taxon>Pezizomycotina</taxon>
        <taxon>Dothideomycetes</taxon>
        <taxon>Pleosporomycetidae</taxon>
        <taxon>Pleosporales</taxon>
        <taxon>Dothidotthiaceae</taxon>
        <taxon>Dothidotthia</taxon>
    </lineage>
</organism>
<feature type="transmembrane region" description="Helical" evidence="2">
    <location>
        <begin position="98"/>
        <end position="124"/>
    </location>
</feature>
<evidence type="ECO:0000313" key="4">
    <source>
        <dbReference type="Proteomes" id="UP000799771"/>
    </source>
</evidence>
<feature type="compositionally biased region" description="Polar residues" evidence="1">
    <location>
        <begin position="315"/>
        <end position="325"/>
    </location>
</feature>
<accession>A0A6A6ATR9</accession>
<evidence type="ECO:0000256" key="2">
    <source>
        <dbReference type="SAM" id="Phobius"/>
    </source>
</evidence>
<feature type="transmembrane region" description="Helical" evidence="2">
    <location>
        <begin position="136"/>
        <end position="158"/>
    </location>
</feature>
<feature type="transmembrane region" description="Helical" evidence="2">
    <location>
        <begin position="265"/>
        <end position="282"/>
    </location>
</feature>
<gene>
    <name evidence="3" type="ORF">P153DRAFT_362358</name>
</gene>
<reference evidence="3" key="1">
    <citation type="journal article" date="2020" name="Stud. Mycol.">
        <title>101 Dothideomycetes genomes: a test case for predicting lifestyles and emergence of pathogens.</title>
        <authorList>
            <person name="Haridas S."/>
            <person name="Albert R."/>
            <person name="Binder M."/>
            <person name="Bloem J."/>
            <person name="Labutti K."/>
            <person name="Salamov A."/>
            <person name="Andreopoulos B."/>
            <person name="Baker S."/>
            <person name="Barry K."/>
            <person name="Bills G."/>
            <person name="Bluhm B."/>
            <person name="Cannon C."/>
            <person name="Castanera R."/>
            <person name="Culley D."/>
            <person name="Daum C."/>
            <person name="Ezra D."/>
            <person name="Gonzalez J."/>
            <person name="Henrissat B."/>
            <person name="Kuo A."/>
            <person name="Liang C."/>
            <person name="Lipzen A."/>
            <person name="Lutzoni F."/>
            <person name="Magnuson J."/>
            <person name="Mondo S."/>
            <person name="Nolan M."/>
            <person name="Ohm R."/>
            <person name="Pangilinan J."/>
            <person name="Park H.-J."/>
            <person name="Ramirez L."/>
            <person name="Alfaro M."/>
            <person name="Sun H."/>
            <person name="Tritt A."/>
            <person name="Yoshinaga Y."/>
            <person name="Zwiers L.-H."/>
            <person name="Turgeon B."/>
            <person name="Goodwin S."/>
            <person name="Spatafora J."/>
            <person name="Crous P."/>
            <person name="Grigoriev I."/>
        </authorList>
    </citation>
    <scope>NUCLEOTIDE SEQUENCE</scope>
    <source>
        <strain evidence="3">CBS 119687</strain>
    </source>
</reference>
<protein>
    <submittedName>
        <fullName evidence="3">Uncharacterized protein</fullName>
    </submittedName>
</protein>
<evidence type="ECO:0000313" key="3">
    <source>
        <dbReference type="EMBL" id="KAF2134603.1"/>
    </source>
</evidence>